<evidence type="ECO:0000256" key="5">
    <source>
        <dbReference type="ARBA" id="ARBA00023004"/>
    </source>
</evidence>
<dbReference type="GO" id="GO:0020037">
    <property type="term" value="F:heme binding"/>
    <property type="evidence" value="ECO:0007669"/>
    <property type="project" value="InterPro"/>
</dbReference>
<keyword evidence="5" id="KW-0408">Iron</keyword>
<dbReference type="InterPro" id="IPR036136">
    <property type="entry name" value="Nit/Sulf_reduc_fer-like_dom_sf"/>
</dbReference>
<accession>A0A892I2W2</accession>
<feature type="domain" description="Nitrite/Sulfite reductase ferredoxin-like" evidence="8">
    <location>
        <begin position="313"/>
        <end position="376"/>
    </location>
</feature>
<keyword evidence="2" id="KW-0349">Heme</keyword>
<evidence type="ECO:0000313" key="9">
    <source>
        <dbReference type="EMBL" id="QRO77112.1"/>
    </source>
</evidence>
<name>A0A892I2W2_9BURK</name>
<dbReference type="InterPro" id="IPR006067">
    <property type="entry name" value="NO2/SO3_Rdtase_4Fe4S_dom"/>
</dbReference>
<dbReference type="PANTHER" id="PTHR32439">
    <property type="entry name" value="FERREDOXIN--NITRITE REDUCTASE, CHLOROPLASTIC"/>
    <property type="match status" value="1"/>
</dbReference>
<dbReference type="Pfam" id="PF03460">
    <property type="entry name" value="NIR_SIR_ferr"/>
    <property type="match status" value="2"/>
</dbReference>
<dbReference type="Proteomes" id="UP000625568">
    <property type="component" value="Chromosome 1"/>
</dbReference>
<keyword evidence="4 9" id="KW-0560">Oxidoreductase</keyword>
<dbReference type="Pfam" id="PF01077">
    <property type="entry name" value="NIR_SIR"/>
    <property type="match status" value="1"/>
</dbReference>
<keyword evidence="6" id="KW-0411">Iron-sulfur</keyword>
<evidence type="ECO:0000313" key="10">
    <source>
        <dbReference type="Proteomes" id="UP000625568"/>
    </source>
</evidence>
<dbReference type="InterPro" id="IPR005117">
    <property type="entry name" value="NiRdtase/SiRdtase_haem-b_fer"/>
</dbReference>
<evidence type="ECO:0000256" key="6">
    <source>
        <dbReference type="ARBA" id="ARBA00023014"/>
    </source>
</evidence>
<dbReference type="InterPro" id="IPR012798">
    <property type="entry name" value="Cbl_synth_CobG-like"/>
</dbReference>
<dbReference type="SUPFAM" id="SSF56014">
    <property type="entry name" value="Nitrite and sulphite reductase 4Fe-4S domain-like"/>
    <property type="match status" value="2"/>
</dbReference>
<dbReference type="SUPFAM" id="SSF55124">
    <property type="entry name" value="Nitrite/Sulfite reductase N-terminal domain-like"/>
    <property type="match status" value="2"/>
</dbReference>
<evidence type="ECO:0000259" key="8">
    <source>
        <dbReference type="Pfam" id="PF03460"/>
    </source>
</evidence>
<dbReference type="Gene3D" id="3.30.413.10">
    <property type="entry name" value="Sulfite Reductase Hemoprotein, domain 1"/>
    <property type="match status" value="2"/>
</dbReference>
<reference evidence="9 10" key="1">
    <citation type="submission" date="2021-02" db="EMBL/GenBank/DDBJ databases">
        <title>FDA dAtabase for Regulatory Grade micrObial Sequences (FDA-ARGOS): Supporting development and validation of Infectious Disease Dx tests.</title>
        <authorList>
            <person name="Minogue T."/>
            <person name="Wolcott M."/>
            <person name="Wasieloski L."/>
            <person name="Aguilar W."/>
            <person name="Moore D."/>
            <person name="Jaissle J."/>
            <person name="Tallon L."/>
            <person name="Sadzewicz L."/>
            <person name="Zhao X."/>
            <person name="Boylan J."/>
            <person name="Ott S."/>
            <person name="Bowen H."/>
            <person name="Vavikolanu K."/>
            <person name="Mehta A."/>
            <person name="Aluvathingal J."/>
            <person name="Nadendla S."/>
            <person name="Yan Y."/>
            <person name="Sichtig H."/>
        </authorList>
    </citation>
    <scope>NUCLEOTIDE SEQUENCE [LARGE SCALE GENOMIC DNA]</scope>
    <source>
        <strain evidence="9 10">FDAARGOS_1272</strain>
    </source>
</reference>
<evidence type="ECO:0000256" key="2">
    <source>
        <dbReference type="ARBA" id="ARBA00022617"/>
    </source>
</evidence>
<gene>
    <name evidence="9" type="primary">cobG</name>
    <name evidence="9" type="ORF">I6K02_14665</name>
</gene>
<dbReference type="InterPro" id="IPR051329">
    <property type="entry name" value="NIR_SIR_4Fe-4S"/>
</dbReference>
<protein>
    <submittedName>
        <fullName evidence="9">Precorrin-3B synthase</fullName>
        <ecNumber evidence="9">1.14.13.83</ecNumber>
    </submittedName>
</protein>
<dbReference type="AlphaFoldDB" id="A0A892I2W2"/>
<organism evidence="9 10">
    <name type="scientific">Burkholderia dolosa</name>
    <dbReference type="NCBI Taxonomy" id="152500"/>
    <lineage>
        <taxon>Bacteria</taxon>
        <taxon>Pseudomonadati</taxon>
        <taxon>Pseudomonadota</taxon>
        <taxon>Betaproteobacteria</taxon>
        <taxon>Burkholderiales</taxon>
        <taxon>Burkholderiaceae</taxon>
        <taxon>Burkholderia</taxon>
        <taxon>Burkholderia cepacia complex</taxon>
    </lineage>
</organism>
<keyword evidence="10" id="KW-1185">Reference proteome</keyword>
<dbReference type="InterPro" id="IPR045854">
    <property type="entry name" value="NO2/SO3_Rdtase_4Fe4S_sf"/>
</dbReference>
<dbReference type="GO" id="GO:0046872">
    <property type="term" value="F:metal ion binding"/>
    <property type="evidence" value="ECO:0007669"/>
    <property type="project" value="UniProtKB-KW"/>
</dbReference>
<keyword evidence="3" id="KW-0479">Metal-binding</keyword>
<sequence>MRASRRRAGCTDALAAARHCPGIPLSSAPDSNRASPVVRPSACPGLVRIVAAADGGLCRIKLPGGRLDAQQARAIAAAARAYGSGALDATNRANLQLRGIRAGAADALTRTLLDAGLGPRADASGAAGDRAALAASDDVRNVMLSPLAGHDPAARVDSRTLAHALLDMLAREPRRGELSPKFSIQLDGGESVAALDHPHDIWLAAWRRDDGAIRVAAGLAGCIPVAHDDRPAVVDVSPQQTVALVRALLLAFVDLAPADVARMRDLLAIRDARTLLEHARRYVPFRLDADPSLAGWRRRPSDPALRFGVRPSADAGRCSVGAQFALGRLDATQLERLAAVAEAHGDGTLSITPWQGVFVHGVPHASAPAILDALASLGLVCSPTDPLASLVACAGSAGCARARADTKRDALALAAHVGRPVDAHLTGCERHCALPRVAAHTLVAVAPARYDLYRRTTDAGLGAPVARHLTIDQAAARLTDARPSEDTTDA</sequence>
<dbReference type="GO" id="GO:0043818">
    <property type="term" value="F:precorrin-3B synthase activity"/>
    <property type="evidence" value="ECO:0007669"/>
    <property type="project" value="UniProtKB-EC"/>
</dbReference>
<feature type="domain" description="Nitrite/Sulfite reductase ferredoxin-like" evidence="8">
    <location>
        <begin position="57"/>
        <end position="113"/>
    </location>
</feature>
<dbReference type="EMBL" id="CP069482">
    <property type="protein sequence ID" value="QRO77112.1"/>
    <property type="molecule type" value="Genomic_DNA"/>
</dbReference>
<evidence type="ECO:0000259" key="7">
    <source>
        <dbReference type="Pfam" id="PF01077"/>
    </source>
</evidence>
<dbReference type="NCBIfam" id="TIGR02435">
    <property type="entry name" value="CobG"/>
    <property type="match status" value="1"/>
</dbReference>
<feature type="domain" description="Nitrite/sulphite reductase 4Fe-4S" evidence="7">
    <location>
        <begin position="137"/>
        <end position="278"/>
    </location>
</feature>
<evidence type="ECO:0000256" key="3">
    <source>
        <dbReference type="ARBA" id="ARBA00022723"/>
    </source>
</evidence>
<proteinExistence type="predicted"/>
<evidence type="ECO:0000256" key="4">
    <source>
        <dbReference type="ARBA" id="ARBA00023002"/>
    </source>
</evidence>
<dbReference type="Gene3D" id="3.90.480.10">
    <property type="entry name" value="Sulfite Reductase Hemoprotein,Domain 2"/>
    <property type="match status" value="2"/>
</dbReference>
<evidence type="ECO:0000256" key="1">
    <source>
        <dbReference type="ARBA" id="ARBA00022485"/>
    </source>
</evidence>
<dbReference type="PANTHER" id="PTHR32439:SF9">
    <property type="entry name" value="BLR3264 PROTEIN"/>
    <property type="match status" value="1"/>
</dbReference>
<dbReference type="EC" id="1.14.13.83" evidence="9"/>
<dbReference type="GO" id="GO:0051539">
    <property type="term" value="F:4 iron, 4 sulfur cluster binding"/>
    <property type="evidence" value="ECO:0007669"/>
    <property type="project" value="UniProtKB-KW"/>
</dbReference>
<keyword evidence="1" id="KW-0004">4Fe-4S</keyword>